<protein>
    <recommendedName>
        <fullName evidence="5">SUN domain-containing protein</fullName>
    </recommendedName>
</protein>
<dbReference type="PANTHER" id="PTHR12911:SF8">
    <property type="entry name" value="KLAROID PROTEIN-RELATED"/>
    <property type="match status" value="1"/>
</dbReference>
<dbReference type="InterPro" id="IPR045119">
    <property type="entry name" value="SUN1-5"/>
</dbReference>
<dbReference type="Proteomes" id="UP000256964">
    <property type="component" value="Unassembled WGS sequence"/>
</dbReference>
<reference evidence="6 7" key="1">
    <citation type="journal article" date="2018" name="Biotechnol. Biofuels">
        <title>Integrative visual omics of the white-rot fungus Polyporus brumalis exposes the biotechnological potential of its oxidative enzymes for delignifying raw plant biomass.</title>
        <authorList>
            <person name="Miyauchi S."/>
            <person name="Rancon A."/>
            <person name="Drula E."/>
            <person name="Hage H."/>
            <person name="Chaduli D."/>
            <person name="Favel A."/>
            <person name="Grisel S."/>
            <person name="Henrissat B."/>
            <person name="Herpoel-Gimbert I."/>
            <person name="Ruiz-Duenas F.J."/>
            <person name="Chevret D."/>
            <person name="Hainaut M."/>
            <person name="Lin J."/>
            <person name="Wang M."/>
            <person name="Pangilinan J."/>
            <person name="Lipzen A."/>
            <person name="Lesage-Meessen L."/>
            <person name="Navarro D."/>
            <person name="Riley R."/>
            <person name="Grigoriev I.V."/>
            <person name="Zhou S."/>
            <person name="Raouche S."/>
            <person name="Rosso M.N."/>
        </authorList>
    </citation>
    <scope>NUCLEOTIDE SEQUENCE [LARGE SCALE GENOMIC DNA]</scope>
    <source>
        <strain evidence="6 7">BRFM 1820</strain>
    </source>
</reference>
<sequence length="209" mass="22647">HIEAVVREALLHQLGPRDYALALDGAKIVPALTTGAPPPNYGQSGHTSTAPLHPAYVILRDNLHGGRCWNISAVDGQVGIALPEVIHPTAVSIEHLPVEIADDNGNQAPRGMTLWGLLEGRANIERYDAFASEEHLSSVPPTGPPITGGYTFVRLADFAYDVTAPWSTQVFPVDRRMRRASLAFAVFVVEILDNWGGNATCLYRVRIHG</sequence>
<dbReference type="AlphaFoldDB" id="A0A371CVF6"/>
<dbReference type="InterPro" id="IPR012919">
    <property type="entry name" value="SUN_dom"/>
</dbReference>
<evidence type="ECO:0000313" key="6">
    <source>
        <dbReference type="EMBL" id="RDX44263.1"/>
    </source>
</evidence>
<dbReference type="STRING" id="139420.A0A371CVF6"/>
<feature type="non-terminal residue" evidence="6">
    <location>
        <position position="1"/>
    </location>
</feature>
<comment type="subcellular location">
    <subcellularLocation>
        <location evidence="1">Membrane</location>
    </subcellularLocation>
</comment>
<organism evidence="6 7">
    <name type="scientific">Lentinus brumalis</name>
    <dbReference type="NCBI Taxonomy" id="2498619"/>
    <lineage>
        <taxon>Eukaryota</taxon>
        <taxon>Fungi</taxon>
        <taxon>Dikarya</taxon>
        <taxon>Basidiomycota</taxon>
        <taxon>Agaricomycotina</taxon>
        <taxon>Agaricomycetes</taxon>
        <taxon>Polyporales</taxon>
        <taxon>Polyporaceae</taxon>
        <taxon>Lentinus</taxon>
    </lineage>
</organism>
<dbReference type="PROSITE" id="PS51469">
    <property type="entry name" value="SUN"/>
    <property type="match status" value="1"/>
</dbReference>
<accession>A0A371CVF6</accession>
<name>A0A371CVF6_9APHY</name>
<keyword evidence="4" id="KW-0472">Membrane</keyword>
<feature type="non-terminal residue" evidence="6">
    <location>
        <position position="209"/>
    </location>
</feature>
<feature type="domain" description="SUN" evidence="5">
    <location>
        <begin position="25"/>
        <end position="209"/>
    </location>
</feature>
<dbReference type="Pfam" id="PF07738">
    <property type="entry name" value="Sad1_UNC"/>
    <property type="match status" value="2"/>
</dbReference>
<dbReference type="OrthoDB" id="342281at2759"/>
<keyword evidence="7" id="KW-1185">Reference proteome</keyword>
<gene>
    <name evidence="6" type="ORF">OH76DRAFT_1305790</name>
</gene>
<dbReference type="PANTHER" id="PTHR12911">
    <property type="entry name" value="SAD1/UNC-84-LIKE PROTEIN-RELATED"/>
    <property type="match status" value="1"/>
</dbReference>
<evidence type="ECO:0000256" key="3">
    <source>
        <dbReference type="ARBA" id="ARBA00022989"/>
    </source>
</evidence>
<evidence type="ECO:0000256" key="4">
    <source>
        <dbReference type="ARBA" id="ARBA00023136"/>
    </source>
</evidence>
<dbReference type="GO" id="GO:0043495">
    <property type="term" value="F:protein-membrane adaptor activity"/>
    <property type="evidence" value="ECO:0007669"/>
    <property type="project" value="TreeGrafter"/>
</dbReference>
<dbReference type="GO" id="GO:0005635">
    <property type="term" value="C:nuclear envelope"/>
    <property type="evidence" value="ECO:0007669"/>
    <property type="project" value="TreeGrafter"/>
</dbReference>
<dbReference type="Gene3D" id="2.60.120.260">
    <property type="entry name" value="Galactose-binding domain-like"/>
    <property type="match status" value="1"/>
</dbReference>
<evidence type="ECO:0000313" key="7">
    <source>
        <dbReference type="Proteomes" id="UP000256964"/>
    </source>
</evidence>
<dbReference type="GO" id="GO:0016020">
    <property type="term" value="C:membrane"/>
    <property type="evidence" value="ECO:0007669"/>
    <property type="project" value="UniProtKB-SubCell"/>
</dbReference>
<evidence type="ECO:0000256" key="2">
    <source>
        <dbReference type="ARBA" id="ARBA00022692"/>
    </source>
</evidence>
<proteinExistence type="predicted"/>
<keyword evidence="2" id="KW-0812">Transmembrane</keyword>
<evidence type="ECO:0000259" key="5">
    <source>
        <dbReference type="PROSITE" id="PS51469"/>
    </source>
</evidence>
<keyword evidence="3" id="KW-1133">Transmembrane helix</keyword>
<evidence type="ECO:0000256" key="1">
    <source>
        <dbReference type="ARBA" id="ARBA00004370"/>
    </source>
</evidence>
<dbReference type="EMBL" id="KZ857452">
    <property type="protein sequence ID" value="RDX44263.1"/>
    <property type="molecule type" value="Genomic_DNA"/>
</dbReference>